<keyword evidence="9 11" id="KW-0030">Aminoacyl-tRNA synthetase</keyword>
<dbReference type="InterPro" id="IPR009080">
    <property type="entry name" value="tRNAsynth_Ia_anticodon-bd"/>
</dbReference>
<dbReference type="GO" id="GO:0004832">
    <property type="term" value="F:valine-tRNA ligase activity"/>
    <property type="evidence" value="ECO:0007669"/>
    <property type="project" value="UniProtKB-UniRule"/>
</dbReference>
<dbReference type="FunFam" id="1.10.730.10:FF:000014">
    <property type="entry name" value="Valine--tRNA ligase"/>
    <property type="match status" value="1"/>
</dbReference>
<evidence type="ECO:0000256" key="10">
    <source>
        <dbReference type="ARBA" id="ARBA00047552"/>
    </source>
</evidence>
<dbReference type="HAMAP" id="MF_02004">
    <property type="entry name" value="Val_tRNA_synth_type1"/>
    <property type="match status" value="1"/>
</dbReference>
<evidence type="ECO:0000259" key="14">
    <source>
        <dbReference type="Pfam" id="PF10458"/>
    </source>
</evidence>
<comment type="subcellular location">
    <subcellularLocation>
        <location evidence="1 11">Cytoplasm</location>
    </subcellularLocation>
</comment>
<dbReference type="CDD" id="cd07962">
    <property type="entry name" value="Anticodon_Ia_Val"/>
    <property type="match status" value="1"/>
</dbReference>
<evidence type="ECO:0000256" key="11">
    <source>
        <dbReference type="HAMAP-Rule" id="MF_02004"/>
    </source>
</evidence>
<feature type="domain" description="Valyl-tRNA synthetase tRNA-binding arm" evidence="14">
    <location>
        <begin position="812"/>
        <end position="876"/>
    </location>
</feature>
<evidence type="ECO:0000256" key="5">
    <source>
        <dbReference type="ARBA" id="ARBA00022741"/>
    </source>
</evidence>
<comment type="subunit">
    <text evidence="2 11">Monomer.</text>
</comment>
<dbReference type="AlphaFoldDB" id="A0A2J6WF53"/>
<comment type="catalytic activity">
    <reaction evidence="10 11">
        <text>tRNA(Val) + L-valine + ATP = L-valyl-tRNA(Val) + AMP + diphosphate</text>
        <dbReference type="Rhea" id="RHEA:10704"/>
        <dbReference type="Rhea" id="RHEA-COMP:9672"/>
        <dbReference type="Rhea" id="RHEA-COMP:9708"/>
        <dbReference type="ChEBI" id="CHEBI:30616"/>
        <dbReference type="ChEBI" id="CHEBI:33019"/>
        <dbReference type="ChEBI" id="CHEBI:57762"/>
        <dbReference type="ChEBI" id="CHEBI:78442"/>
        <dbReference type="ChEBI" id="CHEBI:78537"/>
        <dbReference type="ChEBI" id="CHEBI:456215"/>
        <dbReference type="EC" id="6.1.1.9"/>
    </reaction>
</comment>
<keyword evidence="4 11" id="KW-0436">Ligase</keyword>
<evidence type="ECO:0000256" key="7">
    <source>
        <dbReference type="ARBA" id="ARBA00022917"/>
    </source>
</evidence>
<comment type="function">
    <text evidence="11">Catalyzes the attachment of valine to tRNA(Val). As ValRS can inadvertently accommodate and process structurally similar amino acids such as threonine, to avoid such errors, it has a 'posttransfer' editing activity that hydrolyzes mischarged Thr-tRNA(Val) in a tRNA-dependent manner.</text>
</comment>
<gene>
    <name evidence="11" type="primary">valS</name>
    <name evidence="15" type="ORF">C0189_01810</name>
</gene>
<evidence type="ECO:0000256" key="3">
    <source>
        <dbReference type="ARBA" id="ARBA00022490"/>
    </source>
</evidence>
<dbReference type="InterPro" id="IPR014729">
    <property type="entry name" value="Rossmann-like_a/b/a_fold"/>
</dbReference>
<name>A0A2J6WF53_9BACT</name>
<dbReference type="GO" id="GO:0005524">
    <property type="term" value="F:ATP binding"/>
    <property type="evidence" value="ECO:0007669"/>
    <property type="project" value="UniProtKB-UniRule"/>
</dbReference>
<dbReference type="SUPFAM" id="SSF50677">
    <property type="entry name" value="ValRS/IleRS/LeuRS editing domain"/>
    <property type="match status" value="1"/>
</dbReference>
<dbReference type="FunFam" id="3.40.50.620:FF:000098">
    <property type="entry name" value="Valine--tRNA ligase"/>
    <property type="match status" value="1"/>
</dbReference>
<dbReference type="PANTHER" id="PTHR11946:SF93">
    <property type="entry name" value="VALINE--TRNA LIGASE, CHLOROPLASTIC_MITOCHONDRIAL 2"/>
    <property type="match status" value="1"/>
</dbReference>
<dbReference type="NCBIfam" id="NF004349">
    <property type="entry name" value="PRK05729.1"/>
    <property type="match status" value="1"/>
</dbReference>
<keyword evidence="3 11" id="KW-0963">Cytoplasm</keyword>
<evidence type="ECO:0000256" key="2">
    <source>
        <dbReference type="ARBA" id="ARBA00011245"/>
    </source>
</evidence>
<dbReference type="InterPro" id="IPR002300">
    <property type="entry name" value="aa-tRNA-synth_Ia"/>
</dbReference>
<feature type="short sequence motif" description="'KMSKS' region" evidence="11">
    <location>
        <begin position="523"/>
        <end position="527"/>
    </location>
</feature>
<dbReference type="PROSITE" id="PS00178">
    <property type="entry name" value="AA_TRNA_LIGASE_I"/>
    <property type="match status" value="1"/>
</dbReference>
<dbReference type="InterPro" id="IPR002303">
    <property type="entry name" value="Valyl-tRNA_ligase"/>
</dbReference>
<dbReference type="PRINTS" id="PR00986">
    <property type="entry name" value="TRNASYNTHVAL"/>
</dbReference>
<dbReference type="Gene3D" id="1.10.730.10">
    <property type="entry name" value="Isoleucyl-tRNA Synthetase, Domain 1"/>
    <property type="match status" value="1"/>
</dbReference>
<dbReference type="CDD" id="cd00817">
    <property type="entry name" value="ValRS_core"/>
    <property type="match status" value="1"/>
</dbReference>
<dbReference type="EC" id="6.1.1.9" evidence="11"/>
<dbReference type="InterPro" id="IPR009008">
    <property type="entry name" value="Val/Leu/Ile-tRNA-synth_edit"/>
</dbReference>
<feature type="binding site" evidence="11">
    <location>
        <position position="526"/>
    </location>
    <ligand>
        <name>ATP</name>
        <dbReference type="ChEBI" id="CHEBI:30616"/>
    </ligand>
</feature>
<evidence type="ECO:0000313" key="16">
    <source>
        <dbReference type="Proteomes" id="UP000237040"/>
    </source>
</evidence>
<dbReference type="InterPro" id="IPR010978">
    <property type="entry name" value="tRNA-bd_arm"/>
</dbReference>
<dbReference type="FunFam" id="3.90.740.10:FF:000005">
    <property type="entry name" value="Valine--tRNA ligase, mitochondrial"/>
    <property type="match status" value="1"/>
</dbReference>
<dbReference type="Gene3D" id="3.40.50.620">
    <property type="entry name" value="HUPs"/>
    <property type="match status" value="2"/>
</dbReference>
<dbReference type="GO" id="GO:0006438">
    <property type="term" value="P:valyl-tRNA aminoacylation"/>
    <property type="evidence" value="ECO:0007669"/>
    <property type="project" value="UniProtKB-UniRule"/>
</dbReference>
<protein>
    <recommendedName>
        <fullName evidence="11">Valine--tRNA ligase</fullName>
        <ecNumber evidence="11">6.1.1.9</ecNumber>
    </recommendedName>
    <alternativeName>
        <fullName evidence="11">Valyl-tRNA synthetase</fullName>
        <shortName evidence="11">ValRS</shortName>
    </alternativeName>
</protein>
<feature type="domain" description="Methionyl/Valyl/Leucyl/Isoleucyl-tRNA synthetase anticodon-binding" evidence="13">
    <location>
        <begin position="608"/>
        <end position="754"/>
    </location>
</feature>
<comment type="caution">
    <text evidence="15">The sequence shown here is derived from an EMBL/GenBank/DDBJ whole genome shotgun (WGS) entry which is preliminary data.</text>
</comment>
<dbReference type="InterPro" id="IPR033705">
    <property type="entry name" value="Anticodon_Ia_Val"/>
</dbReference>
<organism evidence="15 16">
    <name type="scientific">Caldisericum exile</name>
    <dbReference type="NCBI Taxonomy" id="693075"/>
    <lineage>
        <taxon>Bacteria</taxon>
        <taxon>Pseudomonadati</taxon>
        <taxon>Caldisericota/Cryosericota group</taxon>
        <taxon>Caldisericota</taxon>
        <taxon>Caldisericia</taxon>
        <taxon>Caldisericales</taxon>
        <taxon>Caldisericaceae</taxon>
        <taxon>Caldisericum</taxon>
    </lineage>
</organism>
<dbReference type="Pfam" id="PF00133">
    <property type="entry name" value="tRNA-synt_1"/>
    <property type="match status" value="1"/>
</dbReference>
<evidence type="ECO:0000256" key="8">
    <source>
        <dbReference type="ARBA" id="ARBA00023054"/>
    </source>
</evidence>
<keyword evidence="5 11" id="KW-0547">Nucleotide-binding</keyword>
<evidence type="ECO:0000259" key="12">
    <source>
        <dbReference type="Pfam" id="PF00133"/>
    </source>
</evidence>
<dbReference type="NCBIfam" id="TIGR00422">
    <property type="entry name" value="valS"/>
    <property type="match status" value="1"/>
</dbReference>
<comment type="domain">
    <text evidence="11">ValRS has two distinct active sites: one for aminoacylation and one for editing. The misactivated threonine is translocated from the active site to the editing site.</text>
</comment>
<dbReference type="Gene3D" id="1.10.287.380">
    <property type="entry name" value="Valyl-tRNA synthetase, C-terminal domain"/>
    <property type="match status" value="1"/>
</dbReference>
<dbReference type="FunFam" id="3.40.50.620:FF:000032">
    <property type="entry name" value="Valine--tRNA ligase"/>
    <property type="match status" value="1"/>
</dbReference>
<accession>A0A2J6WF53</accession>
<feature type="short sequence motif" description="'HIGH' region" evidence="11">
    <location>
        <begin position="44"/>
        <end position="54"/>
    </location>
</feature>
<keyword evidence="8 11" id="KW-0175">Coiled coil</keyword>
<keyword evidence="7 11" id="KW-0648">Protein biosynthesis</keyword>
<dbReference type="Proteomes" id="UP000237040">
    <property type="component" value="Unassembled WGS sequence"/>
</dbReference>
<dbReference type="InterPro" id="IPR037118">
    <property type="entry name" value="Val-tRNA_synth_C_sf"/>
</dbReference>
<dbReference type="InterPro" id="IPR019499">
    <property type="entry name" value="Val-tRNA_synth_tRNA-bd"/>
</dbReference>
<keyword evidence="6 11" id="KW-0067">ATP-binding</keyword>
<dbReference type="PANTHER" id="PTHR11946">
    <property type="entry name" value="VALYL-TRNA SYNTHETASES"/>
    <property type="match status" value="1"/>
</dbReference>
<proteinExistence type="inferred from homology"/>
<dbReference type="Pfam" id="PF10458">
    <property type="entry name" value="Val_tRNA-synt_C"/>
    <property type="match status" value="1"/>
</dbReference>
<feature type="domain" description="Aminoacyl-tRNA synthetase class Ia" evidence="12">
    <location>
        <begin position="15"/>
        <end position="563"/>
    </location>
</feature>
<dbReference type="SUPFAM" id="SSF52374">
    <property type="entry name" value="Nucleotidylyl transferase"/>
    <property type="match status" value="1"/>
</dbReference>
<comment type="domain">
    <text evidence="11">The C-terminal coiled-coil domain is crucial for aminoacylation activity.</text>
</comment>
<evidence type="ECO:0000256" key="4">
    <source>
        <dbReference type="ARBA" id="ARBA00022598"/>
    </source>
</evidence>
<evidence type="ECO:0000256" key="6">
    <source>
        <dbReference type="ARBA" id="ARBA00022840"/>
    </source>
</evidence>
<dbReference type="EMBL" id="PNIL01000027">
    <property type="protein sequence ID" value="PMP68142.1"/>
    <property type="molecule type" value="Genomic_DNA"/>
</dbReference>
<evidence type="ECO:0000313" key="15">
    <source>
        <dbReference type="EMBL" id="PMP68142.1"/>
    </source>
</evidence>
<evidence type="ECO:0000256" key="1">
    <source>
        <dbReference type="ARBA" id="ARBA00004496"/>
    </source>
</evidence>
<sequence length="878" mass="102600">MELAKEYNHKDVEDKIYKMWEEGHYFDSEISPKKENFVIVMPPPNVTGKLHIGHALNFTLQDIFIRFNRMFGKETLWLPGIDHAGIATQSVVERELLSKGIKKDDLGREKFLEEVWKWKEKYGNTIIEQSKKLGVSADWRRLRFTLDEKYANAVLEAFIRYYNEGLLYRGERIINWCPRCHTALSDIEVEYEEEKGKLYYIKYPLEESDDYIVVATTRPETMLGDTAVAVHPNDERYKNLIGKYVILPLVGRRIPIVADEAVDPQFGTGAVKVTPSHSPEDFEIAKRHNLGFLDVINDVARMINVPEPYLGLTTTEARERVVEDLKNQGYLVKVEDYVHSVGHCQRCHTVVEPLVSKQWFLSMKSLAEEAKEAVESQKVKITPEKWVKVYYDWLNNIRDWCVSRQLWWGHRIPAYYCEDCGEVIVSKEPVMKCPKCGSTRIKQDEDVLDTWFSSALWPFATLGWPENTPELNYYYPTTLLITGYDILFFWVARMIWSGMHFMKKEPFYTVMLHGLVRDEKGRKMSKSLKNIVDPLDLIEEYGADALRFTLASLTTVGGQDINLSKEKLKASRNFVNKIWNASRFVLMNLEGFNPNEIDEENLDLEFEDKWFLSRLNRHLKMEIEYLGNYDLGEAARKLYEFVWGEFCDWYIELSKVRLYGDDEKKKKTVQYILWKSLSTILKMLHPYMPFATEEIYSYVPFVDKPLIKSEFPKVNEAFIDDKIEKDADFVFGIIRGLRSLKAELGLPVATPLNAYFNSIDENEIKLIKEENEKILKLAHITSLKYVQKKPERVLKTVVQGTTVYMELPFDFDLQKEKDRFIKKLQEIDAELKSINSRLMNPVFLEKATPEVINKDKERQKELEKTKAVLLSHIEDLEV</sequence>
<dbReference type="GO" id="GO:0005829">
    <property type="term" value="C:cytosol"/>
    <property type="evidence" value="ECO:0007669"/>
    <property type="project" value="TreeGrafter"/>
</dbReference>
<dbReference type="RefSeq" id="WP_424596667.1">
    <property type="nucleotide sequence ID" value="NZ_JBNATC010000003.1"/>
</dbReference>
<dbReference type="Pfam" id="PF08264">
    <property type="entry name" value="Anticodon_1"/>
    <property type="match status" value="1"/>
</dbReference>
<dbReference type="InterPro" id="IPR013155">
    <property type="entry name" value="M/V/L/I-tRNA-synth_anticd-bd"/>
</dbReference>
<evidence type="ECO:0000256" key="9">
    <source>
        <dbReference type="ARBA" id="ARBA00023146"/>
    </source>
</evidence>
<dbReference type="SUPFAM" id="SSF47323">
    <property type="entry name" value="Anticodon-binding domain of a subclass of class I aminoacyl-tRNA synthetases"/>
    <property type="match status" value="1"/>
</dbReference>
<reference evidence="15 16" key="1">
    <citation type="submission" date="2018-01" db="EMBL/GenBank/DDBJ databases">
        <title>Metagenomic assembled genomes from two thermal pools in the Uzon Caldera, Kamchatka, Russia.</title>
        <authorList>
            <person name="Wilkins L."/>
            <person name="Ettinger C."/>
        </authorList>
    </citation>
    <scope>NUCLEOTIDE SEQUENCE [LARGE SCALE GENOMIC DNA]</scope>
    <source>
        <strain evidence="15">ZAV-07</strain>
    </source>
</reference>
<evidence type="ECO:0000259" key="13">
    <source>
        <dbReference type="Pfam" id="PF08264"/>
    </source>
</evidence>
<comment type="similarity">
    <text evidence="11">Belongs to the class-I aminoacyl-tRNA synthetase family. ValS type 1 subfamily.</text>
</comment>
<dbReference type="InterPro" id="IPR001412">
    <property type="entry name" value="aa-tRNA-synth_I_CS"/>
</dbReference>
<dbReference type="SUPFAM" id="SSF46589">
    <property type="entry name" value="tRNA-binding arm"/>
    <property type="match status" value="1"/>
</dbReference>
<dbReference type="GO" id="GO:0002161">
    <property type="term" value="F:aminoacyl-tRNA deacylase activity"/>
    <property type="evidence" value="ECO:0007669"/>
    <property type="project" value="InterPro"/>
</dbReference>
<dbReference type="Gene3D" id="3.90.740.10">
    <property type="entry name" value="Valyl/Leucyl/Isoleucyl-tRNA synthetase, editing domain"/>
    <property type="match status" value="1"/>
</dbReference>